<dbReference type="EMBL" id="GGMR01004035">
    <property type="protein sequence ID" value="MBY16654.1"/>
    <property type="molecule type" value="Transcribed_RNA"/>
</dbReference>
<proteinExistence type="predicted"/>
<organism evidence="2">
    <name type="scientific">Schizaphis graminum</name>
    <name type="common">Green bug aphid</name>
    <dbReference type="NCBI Taxonomy" id="13262"/>
    <lineage>
        <taxon>Eukaryota</taxon>
        <taxon>Metazoa</taxon>
        <taxon>Ecdysozoa</taxon>
        <taxon>Arthropoda</taxon>
        <taxon>Hexapoda</taxon>
        <taxon>Insecta</taxon>
        <taxon>Pterygota</taxon>
        <taxon>Neoptera</taxon>
        <taxon>Paraneoptera</taxon>
        <taxon>Hemiptera</taxon>
        <taxon>Sternorrhyncha</taxon>
        <taxon>Aphidomorpha</taxon>
        <taxon>Aphidoidea</taxon>
        <taxon>Aphididae</taxon>
        <taxon>Aphidini</taxon>
        <taxon>Schizaphis</taxon>
    </lineage>
</organism>
<evidence type="ECO:0000256" key="1">
    <source>
        <dbReference type="SAM" id="MobiDB-lite"/>
    </source>
</evidence>
<dbReference type="AlphaFoldDB" id="A0A2S2NHI5"/>
<evidence type="ECO:0000313" key="2">
    <source>
        <dbReference type="EMBL" id="MBY16654.1"/>
    </source>
</evidence>
<gene>
    <name evidence="2" type="ORF">g.127223</name>
</gene>
<feature type="region of interest" description="Disordered" evidence="1">
    <location>
        <begin position="219"/>
        <end position="241"/>
    </location>
</feature>
<sequence length="268" mass="30605">MLLALPLLPSSDIQRGFDIVRTYVINHNVPMVGLFDYYQNFWLRRVGVDTLSVNGLPRRTNNCVESFHNSLRIKFNVVHPNLWVFLNHLSHLNKNVHITVTQLSNNLRPTRKQTKNVLTNLKRIQNSIQEYSLGLITMWQFLCRTVHVTSAYEQRQRNWALHVEAEIRPPPLPEAAVEAPPPEEAVCAPPPEAAVGAPPLPPPEAAVRTPQEIPSIQVRPTAATRPASARRHPYYHQDNPRHGSNAAEAWTWFYADDLNINILFNYLI</sequence>
<protein>
    <submittedName>
        <fullName evidence="2">Uncharacterized protein</fullName>
    </submittedName>
</protein>
<reference evidence="2" key="1">
    <citation type="submission" date="2018-04" db="EMBL/GenBank/DDBJ databases">
        <title>Transcriptome of Schizaphis graminum biotype I.</title>
        <authorList>
            <person name="Scully E.D."/>
            <person name="Geib S.M."/>
            <person name="Palmer N.A."/>
            <person name="Koch K."/>
            <person name="Bradshaw J."/>
            <person name="Heng-Moss T."/>
            <person name="Sarath G."/>
        </authorList>
    </citation>
    <scope>NUCLEOTIDE SEQUENCE</scope>
</reference>
<accession>A0A2S2NHI5</accession>
<name>A0A2S2NHI5_SCHGA</name>